<reference evidence="9 10" key="1">
    <citation type="submission" date="2017-09" db="EMBL/GenBank/DDBJ databases">
        <title>Complete Genome Sequences of Two Strains of the Meat Spoilage Bacterium Brochothrix thermosphacta Isolated from Ground Chicken.</title>
        <authorList>
            <person name="Paoli G.C."/>
            <person name="Wijey C."/>
            <person name="Chen C.-Y."/>
            <person name="Nguyen L."/>
            <person name="Yan X."/>
            <person name="Irwin P.L."/>
        </authorList>
    </citation>
    <scope>NUCLEOTIDE SEQUENCE [LARGE SCALE GENOMIC DNA]</scope>
    <source>
        <strain evidence="9 10">BI</strain>
    </source>
</reference>
<dbReference type="GO" id="GO:0006355">
    <property type="term" value="P:regulation of DNA-templated transcription"/>
    <property type="evidence" value="ECO:0007669"/>
    <property type="project" value="InterPro"/>
</dbReference>
<dbReference type="InterPro" id="IPR007737">
    <property type="entry name" value="Mga_HTH"/>
</dbReference>
<dbReference type="InterPro" id="IPR036634">
    <property type="entry name" value="PRD_sf"/>
</dbReference>
<dbReference type="PANTHER" id="PTHR30185">
    <property type="entry name" value="CRYPTIC BETA-GLUCOSIDE BGL OPERON ANTITERMINATOR"/>
    <property type="match status" value="1"/>
</dbReference>
<dbReference type="PANTHER" id="PTHR30185:SF13">
    <property type="entry name" value="LICABCH OPERON REGULATOR-RELATED"/>
    <property type="match status" value="1"/>
</dbReference>
<dbReference type="Gene3D" id="1.10.10.10">
    <property type="entry name" value="Winged helix-like DNA-binding domain superfamily/Winged helix DNA-binding domain"/>
    <property type="match status" value="1"/>
</dbReference>
<dbReference type="PROSITE" id="PS51099">
    <property type="entry name" value="PTS_EIIB_TYPE_2"/>
    <property type="match status" value="1"/>
</dbReference>
<dbReference type="AlphaFoldDB" id="A0A1D2KV04"/>
<evidence type="ECO:0000256" key="2">
    <source>
        <dbReference type="ARBA" id="ARBA00022737"/>
    </source>
</evidence>
<feature type="domain" description="PRD" evidence="8">
    <location>
        <begin position="202"/>
        <end position="307"/>
    </location>
</feature>
<keyword evidence="4" id="KW-0010">Activator</keyword>
<dbReference type="PROSITE" id="PS51372">
    <property type="entry name" value="PRD_2"/>
    <property type="match status" value="2"/>
</dbReference>
<dbReference type="InterPro" id="IPR036390">
    <property type="entry name" value="WH_DNA-bd_sf"/>
</dbReference>
<dbReference type="InterPro" id="IPR050661">
    <property type="entry name" value="BglG_antiterminators"/>
</dbReference>
<dbReference type="CDD" id="cd05568">
    <property type="entry name" value="PTS_IIB_bgl_like"/>
    <property type="match status" value="1"/>
</dbReference>
<keyword evidence="9" id="KW-0813">Transport</keyword>
<dbReference type="Gene3D" id="3.40.50.2300">
    <property type="match status" value="1"/>
</dbReference>
<evidence type="ECO:0000256" key="4">
    <source>
        <dbReference type="ARBA" id="ARBA00023159"/>
    </source>
</evidence>
<feature type="domain" description="PTS EIIB type-2" evidence="7">
    <location>
        <begin position="418"/>
        <end position="506"/>
    </location>
</feature>
<dbReference type="Pfam" id="PF05043">
    <property type="entry name" value="Mga"/>
    <property type="match status" value="1"/>
</dbReference>
<dbReference type="InterPro" id="IPR036095">
    <property type="entry name" value="PTS_EIIB-like_sf"/>
</dbReference>
<sequence length="657" mass="75514">MKALSMDTDSREKRILQYLLKKDVTTVKHIAEFINLSEKTVSNSLKVIDDFLQDYKLSVVRKPKVGVFIDGDLKEIRSVINVMDYQTKMVPSTKEERITFIFIQLIKAEGYITMTDLAEELYISRGTIESDLIIVERLLRQERFILERRKGYGIRLTVTEDEKRRLTSLLIHNFWGENWHLSKDAEKARQAFEIIPEEVQSLFSEDSLKKIIKIVKTFSESKQFKFTDYAFQSIVIHLAIAVERIKQGEYIHDEAKYFLSSDDTDSIEKAHYLAKMIEDELAIIIPESEISYITIHLAAASDHLLTPNKQTDTTDTIKRLRGIIKQHFTHSSYDGQLIEGLMTHIQSAINRLTYGFSIKNPYVESIKFNFTHAFEEAVRFKAIIEKEYFVMIDDDETAYIALHFEAFYERLPSAKKGISAVLVCSTGLGSAQLLAARIRKYFPDIDIKAIYSLQEAMDKDITSDVVISTIYLEFMDMPTIVVSPMMTREDIKIMEQSLVQLKHATPAGINPFLSLLREENCYAQADFKTMEDVIQAIGTDLIAKGYATEGVIESAIQREVLSYTSFNALATPHADPRFIQKSNIVVMTLVEPLLWGDIMVDKVFFIALQNDQTLDFERVYEAFFNLLDNEHNLQQLTAARTNDTLYQLLMKGDTYES</sequence>
<dbReference type="SUPFAM" id="SSF46785">
    <property type="entry name" value="Winged helix' DNA-binding domain"/>
    <property type="match status" value="1"/>
</dbReference>
<feature type="domain" description="PTS EIIA type-2" evidence="6">
    <location>
        <begin position="514"/>
        <end position="652"/>
    </location>
</feature>
<keyword evidence="1" id="KW-0808">Transferase</keyword>
<evidence type="ECO:0000313" key="9">
    <source>
        <dbReference type="EMBL" id="ATF24950.1"/>
    </source>
</evidence>
<dbReference type="GO" id="GO:0009401">
    <property type="term" value="P:phosphoenolpyruvate-dependent sugar phosphotransferase system"/>
    <property type="evidence" value="ECO:0007669"/>
    <property type="project" value="InterPro"/>
</dbReference>
<dbReference type="Gene3D" id="1.10.1790.10">
    <property type="entry name" value="PRD domain"/>
    <property type="match status" value="2"/>
</dbReference>
<keyword evidence="10" id="KW-1185">Reference proteome</keyword>
<dbReference type="RefSeq" id="WP_069125478.1">
    <property type="nucleotide sequence ID" value="NZ_CP023483.1"/>
</dbReference>
<proteinExistence type="predicted"/>
<dbReference type="SUPFAM" id="SSF63520">
    <property type="entry name" value="PTS-regulatory domain, PRD"/>
    <property type="match status" value="2"/>
</dbReference>
<evidence type="ECO:0000256" key="3">
    <source>
        <dbReference type="ARBA" id="ARBA00023015"/>
    </source>
</evidence>
<dbReference type="InterPro" id="IPR036388">
    <property type="entry name" value="WH-like_DNA-bd_sf"/>
</dbReference>
<name>A0A1D2KV04_BROTH</name>
<dbReference type="Pfam" id="PF00359">
    <property type="entry name" value="PTS_EIIA_2"/>
    <property type="match status" value="1"/>
</dbReference>
<dbReference type="InterPro" id="IPR013011">
    <property type="entry name" value="PTS_EIIB_2"/>
</dbReference>
<evidence type="ECO:0000259" key="8">
    <source>
        <dbReference type="PROSITE" id="PS51372"/>
    </source>
</evidence>
<dbReference type="InterPro" id="IPR016152">
    <property type="entry name" value="PTrfase/Anion_transptr"/>
</dbReference>
<keyword evidence="5" id="KW-0804">Transcription</keyword>
<dbReference type="InterPro" id="IPR011608">
    <property type="entry name" value="PRD"/>
</dbReference>
<dbReference type="OrthoDB" id="3175596at2"/>
<dbReference type="KEGG" id="bths:CNY62_00380"/>
<organism evidence="9 10">
    <name type="scientific">Brochothrix thermosphacta</name>
    <name type="common">Microbacterium thermosphactum</name>
    <dbReference type="NCBI Taxonomy" id="2756"/>
    <lineage>
        <taxon>Bacteria</taxon>
        <taxon>Bacillati</taxon>
        <taxon>Bacillota</taxon>
        <taxon>Bacilli</taxon>
        <taxon>Bacillales</taxon>
        <taxon>Listeriaceae</taxon>
        <taxon>Brochothrix</taxon>
    </lineage>
</organism>
<feature type="domain" description="PRD" evidence="8">
    <location>
        <begin position="308"/>
        <end position="414"/>
    </location>
</feature>
<dbReference type="GO" id="GO:0008982">
    <property type="term" value="F:protein-N(PI)-phosphohistidine-sugar phosphotransferase activity"/>
    <property type="evidence" value="ECO:0007669"/>
    <property type="project" value="InterPro"/>
</dbReference>
<dbReference type="EMBL" id="CP023483">
    <property type="protein sequence ID" value="ATF24950.1"/>
    <property type="molecule type" value="Genomic_DNA"/>
</dbReference>
<dbReference type="Pfam" id="PF00874">
    <property type="entry name" value="PRD"/>
    <property type="match status" value="2"/>
</dbReference>
<evidence type="ECO:0000259" key="7">
    <source>
        <dbReference type="PROSITE" id="PS51099"/>
    </source>
</evidence>
<keyword evidence="9" id="KW-0762">Sugar transport</keyword>
<gene>
    <name evidence="9" type="ORF">CNY62_00380</name>
</gene>
<dbReference type="SUPFAM" id="SSF55804">
    <property type="entry name" value="Phoshotransferase/anion transport protein"/>
    <property type="match status" value="1"/>
</dbReference>
<dbReference type="InterPro" id="IPR002178">
    <property type="entry name" value="PTS_EIIA_type-2_dom"/>
</dbReference>
<keyword evidence="2" id="KW-0677">Repeat</keyword>
<dbReference type="Proteomes" id="UP000243591">
    <property type="component" value="Chromosome"/>
</dbReference>
<dbReference type="SUPFAM" id="SSF52794">
    <property type="entry name" value="PTS system IIB component-like"/>
    <property type="match status" value="1"/>
</dbReference>
<evidence type="ECO:0000259" key="6">
    <source>
        <dbReference type="PROSITE" id="PS51094"/>
    </source>
</evidence>
<evidence type="ECO:0000313" key="10">
    <source>
        <dbReference type="Proteomes" id="UP000243591"/>
    </source>
</evidence>
<dbReference type="PROSITE" id="PS51094">
    <property type="entry name" value="PTS_EIIA_TYPE_2"/>
    <property type="match status" value="1"/>
</dbReference>
<evidence type="ECO:0000256" key="5">
    <source>
        <dbReference type="ARBA" id="ARBA00023163"/>
    </source>
</evidence>
<keyword evidence="3" id="KW-0805">Transcription regulation</keyword>
<evidence type="ECO:0000256" key="1">
    <source>
        <dbReference type="ARBA" id="ARBA00022679"/>
    </source>
</evidence>
<dbReference type="Gene3D" id="3.40.930.10">
    <property type="entry name" value="Mannitol-specific EII, Chain A"/>
    <property type="match status" value="1"/>
</dbReference>
<accession>A0A1D2KV04</accession>
<protein>
    <submittedName>
        <fullName evidence="9">PTS sugar transporter</fullName>
    </submittedName>
</protein>